<dbReference type="PANTHER" id="PTHR14074">
    <property type="entry name" value="HELICASE WITH DEATH DOMAIN-RELATED"/>
    <property type="match status" value="1"/>
</dbReference>
<evidence type="ECO:0000313" key="2">
    <source>
        <dbReference type="EMBL" id="KFM62790.1"/>
    </source>
</evidence>
<dbReference type="InterPro" id="IPR014001">
    <property type="entry name" value="Helicase_ATP-bd"/>
</dbReference>
<proteinExistence type="predicted"/>
<feature type="non-terminal residue" evidence="2">
    <location>
        <position position="177"/>
    </location>
</feature>
<dbReference type="OMA" id="EMDIDSW"/>
<dbReference type="InterPro" id="IPR011545">
    <property type="entry name" value="DEAD/DEAH_box_helicase_dom"/>
</dbReference>
<dbReference type="Proteomes" id="UP000054359">
    <property type="component" value="Unassembled WGS sequence"/>
</dbReference>
<dbReference type="SMART" id="SM00487">
    <property type="entry name" value="DEXDc"/>
    <property type="match status" value="1"/>
</dbReference>
<dbReference type="CDD" id="cd18034">
    <property type="entry name" value="DEXHc_dicer"/>
    <property type="match status" value="1"/>
</dbReference>
<name>A0A087TCF1_STEMI</name>
<dbReference type="OrthoDB" id="6513042at2759"/>
<dbReference type="GO" id="GO:0005737">
    <property type="term" value="C:cytoplasm"/>
    <property type="evidence" value="ECO:0007669"/>
    <property type="project" value="TreeGrafter"/>
</dbReference>
<organism evidence="2 3">
    <name type="scientific">Stegodyphus mimosarum</name>
    <name type="common">African social velvet spider</name>
    <dbReference type="NCBI Taxonomy" id="407821"/>
    <lineage>
        <taxon>Eukaryota</taxon>
        <taxon>Metazoa</taxon>
        <taxon>Ecdysozoa</taxon>
        <taxon>Arthropoda</taxon>
        <taxon>Chelicerata</taxon>
        <taxon>Arachnida</taxon>
        <taxon>Araneae</taxon>
        <taxon>Araneomorphae</taxon>
        <taxon>Entelegynae</taxon>
        <taxon>Eresoidea</taxon>
        <taxon>Eresidae</taxon>
        <taxon>Stegodyphus</taxon>
    </lineage>
</organism>
<feature type="domain" description="Helicase ATP-binding" evidence="1">
    <location>
        <begin position="31"/>
        <end position="177"/>
    </location>
</feature>
<dbReference type="AlphaFoldDB" id="A0A087TCF1"/>
<reference evidence="2 3" key="1">
    <citation type="submission" date="2013-11" db="EMBL/GenBank/DDBJ databases">
        <title>Genome sequencing of Stegodyphus mimosarum.</title>
        <authorList>
            <person name="Bechsgaard J."/>
        </authorList>
    </citation>
    <scope>NUCLEOTIDE SEQUENCE [LARGE SCALE GENOMIC DNA]</scope>
</reference>
<dbReference type="PROSITE" id="PS51192">
    <property type="entry name" value="HELICASE_ATP_BIND_1"/>
    <property type="match status" value="1"/>
</dbReference>
<dbReference type="GO" id="GO:0005524">
    <property type="term" value="F:ATP binding"/>
    <property type="evidence" value="ECO:0007669"/>
    <property type="project" value="InterPro"/>
</dbReference>
<dbReference type="SUPFAM" id="SSF52540">
    <property type="entry name" value="P-loop containing nucleoside triphosphate hydrolases"/>
    <property type="match status" value="1"/>
</dbReference>
<dbReference type="Pfam" id="PF00270">
    <property type="entry name" value="DEAD"/>
    <property type="match status" value="1"/>
</dbReference>
<dbReference type="InterPro" id="IPR051363">
    <property type="entry name" value="RLR_Helicase"/>
</dbReference>
<dbReference type="GO" id="GO:0003676">
    <property type="term" value="F:nucleic acid binding"/>
    <property type="evidence" value="ECO:0007669"/>
    <property type="project" value="InterPro"/>
</dbReference>
<protein>
    <submittedName>
        <fullName evidence="2">Endoribonuclease Dicer</fullName>
    </submittedName>
</protein>
<evidence type="ECO:0000313" key="3">
    <source>
        <dbReference type="Proteomes" id="UP000054359"/>
    </source>
</evidence>
<sequence length="177" mass="20692">METQQPNKKIRRSSEHDIAKSFTPRDYQIEILEAAKRENVIACLGTGTGKTFIAVMLIREHANEVRLPFAEGGKRIFFLVPTVPLVLQQRDTIDDHTDLKVRGYYGEMDIDSWSKEQWEEQFKNFEVLVMTAEIFRIIVDHAFIPLSKIKLLIIDECHRAQKDHPYRQAMKCFLNIE</sequence>
<dbReference type="InterPro" id="IPR027417">
    <property type="entry name" value="P-loop_NTPase"/>
</dbReference>
<dbReference type="Gene3D" id="3.40.50.300">
    <property type="entry name" value="P-loop containing nucleotide triphosphate hydrolases"/>
    <property type="match status" value="1"/>
</dbReference>
<gene>
    <name evidence="2" type="ORF">X975_09497</name>
</gene>
<dbReference type="PANTHER" id="PTHR14074:SF16">
    <property type="entry name" value="ANTIVIRAL INNATE IMMUNE RESPONSE RECEPTOR RIG-I"/>
    <property type="match status" value="1"/>
</dbReference>
<accession>A0A087TCF1</accession>
<evidence type="ECO:0000259" key="1">
    <source>
        <dbReference type="PROSITE" id="PS51192"/>
    </source>
</evidence>
<keyword evidence="3" id="KW-1185">Reference proteome</keyword>
<dbReference type="EMBL" id="KK114574">
    <property type="protein sequence ID" value="KFM62790.1"/>
    <property type="molecule type" value="Genomic_DNA"/>
</dbReference>
<dbReference type="STRING" id="407821.A0A087TCF1"/>